<feature type="transmembrane region" description="Helical" evidence="9">
    <location>
        <begin position="60"/>
        <end position="78"/>
    </location>
</feature>
<feature type="transmembrane region" description="Helical" evidence="9">
    <location>
        <begin position="366"/>
        <end position="388"/>
    </location>
</feature>
<comment type="pathway">
    <text evidence="2">Glycolipid biosynthesis; glycosylphosphatidylinositol-anchor biosynthesis.</text>
</comment>
<evidence type="ECO:0000256" key="6">
    <source>
        <dbReference type="ARBA" id="ARBA00022824"/>
    </source>
</evidence>
<reference evidence="12 13" key="1">
    <citation type="submission" date="2019-03" db="EMBL/GenBank/DDBJ databases">
        <authorList>
            <person name="Gaulin E."/>
            <person name="Dumas B."/>
        </authorList>
    </citation>
    <scope>NUCLEOTIDE SEQUENCE [LARGE SCALE GENOMIC DNA]</scope>
    <source>
        <strain evidence="12">CBS 568.67</strain>
    </source>
</reference>
<gene>
    <name evidence="12" type="primary">Aste57867_23077</name>
    <name evidence="11" type="ORF">As57867_023006</name>
    <name evidence="12" type="ORF">ASTE57867_23077</name>
</gene>
<keyword evidence="13" id="KW-1185">Reference proteome</keyword>
<dbReference type="EMBL" id="VJMH01007223">
    <property type="protein sequence ID" value="KAF0685048.1"/>
    <property type="molecule type" value="Genomic_DNA"/>
</dbReference>
<reference evidence="11" key="2">
    <citation type="submission" date="2019-06" db="EMBL/GenBank/DDBJ databases">
        <title>Genomics analysis of Aphanomyces spp. identifies a new class of oomycete effector associated with host adaptation.</title>
        <authorList>
            <person name="Gaulin E."/>
        </authorList>
    </citation>
    <scope>NUCLEOTIDE SEQUENCE</scope>
    <source>
        <strain evidence="11">CBS 578.67</strain>
    </source>
</reference>
<evidence type="ECO:0000256" key="9">
    <source>
        <dbReference type="SAM" id="Phobius"/>
    </source>
</evidence>
<organism evidence="12 13">
    <name type="scientific">Aphanomyces stellatus</name>
    <dbReference type="NCBI Taxonomy" id="120398"/>
    <lineage>
        <taxon>Eukaryota</taxon>
        <taxon>Sar</taxon>
        <taxon>Stramenopiles</taxon>
        <taxon>Oomycota</taxon>
        <taxon>Saprolegniomycetes</taxon>
        <taxon>Saprolegniales</taxon>
        <taxon>Verrucalvaceae</taxon>
        <taxon>Aphanomyces</taxon>
    </lineage>
</organism>
<proteinExistence type="inferred from homology"/>
<feature type="transmembrane region" description="Helical" evidence="9">
    <location>
        <begin position="403"/>
        <end position="420"/>
    </location>
</feature>
<dbReference type="UniPathway" id="UPA00196"/>
<dbReference type="PANTHER" id="PTHR13121:SF0">
    <property type="entry name" value="PHOSPHATIDYLINOSITOL GLYCAN ANCHOR BIOSYNTHESIS CLASS U PROTEIN"/>
    <property type="match status" value="1"/>
</dbReference>
<dbReference type="Pfam" id="PF06728">
    <property type="entry name" value="PIG-U"/>
    <property type="match status" value="1"/>
</dbReference>
<feature type="signal peptide" evidence="10">
    <location>
        <begin position="1"/>
        <end position="23"/>
    </location>
</feature>
<dbReference type="OrthoDB" id="549017at2759"/>
<evidence type="ECO:0000313" key="11">
    <source>
        <dbReference type="EMBL" id="KAF0685048.1"/>
    </source>
</evidence>
<keyword evidence="6" id="KW-0256">Endoplasmic reticulum</keyword>
<feature type="transmembrane region" description="Helical" evidence="9">
    <location>
        <begin position="237"/>
        <end position="264"/>
    </location>
</feature>
<dbReference type="PANTHER" id="PTHR13121">
    <property type="entry name" value="GPI TRANSAMIDASE COMPONENT PIG-U"/>
    <property type="match status" value="1"/>
</dbReference>
<dbReference type="AlphaFoldDB" id="A0A485LLY8"/>
<sequence length="434" mass="48998">MAASVKVALVVLAGAALRLGLFASGLDSYVQNRLEFITPLNSLQRLQESHFLYKAGLNPYAGDAFHQPPLVLVLYILLQALTSVLHLRTLLYLSIVALDAVIAFGFASLCQAFLSTQAEQQCERSKVWLNHPPVSPLLTPENLPAMAAAMYLFNPYSLISSLAMSTSIFTYAAVVWSLSFAMQGYLVHAIFFLSIATYLNVYPVVLLLPVLLMVHQARHATSSPWSQATYLPLPRTAFSLALFVASLGGWLALSHVFIGSWVFLDATYLWVLRYPDLTPNIGVFWYFFMELFDRFRNYFLFLLHLNPFLYVLPLYIRLRTRPLVYATVLLALFSIFQAYPAFGDVGFVFTCCIMHPASILGMQNKFVLATGVVVTSVLMPVMAFLWLYPGSGNANFFYNQTLIFQYFYVRGIAQFVTATLRRDKQLDEYFKLRN</sequence>
<dbReference type="GO" id="GO:0006506">
    <property type="term" value="P:GPI anchor biosynthetic process"/>
    <property type="evidence" value="ECO:0007669"/>
    <property type="project" value="UniProtKB-UniPathway"/>
</dbReference>
<evidence type="ECO:0000256" key="7">
    <source>
        <dbReference type="ARBA" id="ARBA00022989"/>
    </source>
</evidence>
<feature type="transmembrane region" description="Helical" evidence="9">
    <location>
        <begin position="156"/>
        <end position="178"/>
    </location>
</feature>
<evidence type="ECO:0000256" key="5">
    <source>
        <dbReference type="ARBA" id="ARBA00022692"/>
    </source>
</evidence>
<feature type="transmembrane region" description="Helical" evidence="9">
    <location>
        <begin position="298"/>
        <end position="316"/>
    </location>
</feature>
<accession>A0A485LLY8</accession>
<evidence type="ECO:0000256" key="8">
    <source>
        <dbReference type="ARBA" id="ARBA00023136"/>
    </source>
</evidence>
<evidence type="ECO:0000256" key="1">
    <source>
        <dbReference type="ARBA" id="ARBA00004477"/>
    </source>
</evidence>
<keyword evidence="10" id="KW-0732">Signal</keyword>
<evidence type="ECO:0000256" key="3">
    <source>
        <dbReference type="ARBA" id="ARBA00010026"/>
    </source>
</evidence>
<feature type="transmembrane region" description="Helical" evidence="9">
    <location>
        <begin position="190"/>
        <end position="217"/>
    </location>
</feature>
<keyword evidence="5 9" id="KW-0812">Transmembrane</keyword>
<evidence type="ECO:0000313" key="13">
    <source>
        <dbReference type="Proteomes" id="UP000332933"/>
    </source>
</evidence>
<evidence type="ECO:0000256" key="2">
    <source>
        <dbReference type="ARBA" id="ARBA00004687"/>
    </source>
</evidence>
<feature type="transmembrane region" description="Helical" evidence="9">
    <location>
        <begin position="90"/>
        <end position="114"/>
    </location>
</feature>
<dbReference type="EMBL" id="CAADRA010007249">
    <property type="protein sequence ID" value="VFT99725.1"/>
    <property type="molecule type" value="Genomic_DNA"/>
</dbReference>
<protein>
    <submittedName>
        <fullName evidence="12">Aste57867_23077 protein</fullName>
    </submittedName>
</protein>
<comment type="subcellular location">
    <subcellularLocation>
        <location evidence="1">Endoplasmic reticulum membrane</location>
        <topology evidence="1">Multi-pass membrane protein</topology>
    </subcellularLocation>
</comment>
<dbReference type="InterPro" id="IPR009600">
    <property type="entry name" value="PIG-U"/>
</dbReference>
<feature type="chain" id="PRO_5036355632" evidence="10">
    <location>
        <begin position="24"/>
        <end position="434"/>
    </location>
</feature>
<keyword evidence="8 9" id="KW-0472">Membrane</keyword>
<dbReference type="Proteomes" id="UP000332933">
    <property type="component" value="Unassembled WGS sequence"/>
</dbReference>
<evidence type="ECO:0000256" key="10">
    <source>
        <dbReference type="SAM" id="SignalP"/>
    </source>
</evidence>
<keyword evidence="7 9" id="KW-1133">Transmembrane helix</keyword>
<evidence type="ECO:0000313" key="12">
    <source>
        <dbReference type="EMBL" id="VFT99725.1"/>
    </source>
</evidence>
<feature type="transmembrane region" description="Helical" evidence="9">
    <location>
        <begin position="328"/>
        <end position="354"/>
    </location>
</feature>
<dbReference type="GO" id="GO:0042765">
    <property type="term" value="C:GPI-anchor transamidase complex"/>
    <property type="evidence" value="ECO:0007669"/>
    <property type="project" value="InterPro"/>
</dbReference>
<keyword evidence="4" id="KW-0337">GPI-anchor biosynthesis</keyword>
<comment type="similarity">
    <text evidence="3">Belongs to the PIGU family.</text>
</comment>
<name>A0A485LLY8_9STRA</name>
<dbReference type="GO" id="GO:0016255">
    <property type="term" value="P:attachment of GPI anchor to protein"/>
    <property type="evidence" value="ECO:0007669"/>
    <property type="project" value="InterPro"/>
</dbReference>
<evidence type="ECO:0000256" key="4">
    <source>
        <dbReference type="ARBA" id="ARBA00022502"/>
    </source>
</evidence>